<keyword evidence="1" id="KW-1133">Transmembrane helix</keyword>
<organism evidence="2">
    <name type="scientific">Panicum hallii</name>
    <dbReference type="NCBI Taxonomy" id="206008"/>
    <lineage>
        <taxon>Eukaryota</taxon>
        <taxon>Viridiplantae</taxon>
        <taxon>Streptophyta</taxon>
        <taxon>Embryophyta</taxon>
        <taxon>Tracheophyta</taxon>
        <taxon>Spermatophyta</taxon>
        <taxon>Magnoliopsida</taxon>
        <taxon>Liliopsida</taxon>
        <taxon>Poales</taxon>
        <taxon>Poaceae</taxon>
        <taxon>PACMAD clade</taxon>
        <taxon>Panicoideae</taxon>
        <taxon>Panicodae</taxon>
        <taxon>Paniceae</taxon>
        <taxon>Panicinae</taxon>
        <taxon>Panicum</taxon>
        <taxon>Panicum sect. Panicum</taxon>
    </lineage>
</organism>
<proteinExistence type="predicted"/>
<sequence length="176" mass="19701">MLSVSCKQWVHALYPLLECPDMLLSAGQSLMVMKSNARRLKCSSACTSHTRTPSSFHSKRRSSTSSFRYTSKSLPGYLGPRISTSIIMNFHFIHSPGGRLYIQSVTGQVLWPLLCSPKGLMPSILKPNLMFLASSAKAGNVMSTFLHWAHNWGVSTYYLASSFLYAIASTLYWFYL</sequence>
<dbReference type="EMBL" id="CM008051">
    <property type="protein sequence ID" value="PVH36500.1"/>
    <property type="molecule type" value="Genomic_DNA"/>
</dbReference>
<evidence type="ECO:0000313" key="2">
    <source>
        <dbReference type="EMBL" id="PVH36500.1"/>
    </source>
</evidence>
<gene>
    <name evidence="2" type="ORF">PAHAL_6G085300</name>
</gene>
<dbReference type="AlphaFoldDB" id="A0A2T8IFP6"/>
<name>A0A2T8IFP6_9POAL</name>
<protein>
    <submittedName>
        <fullName evidence="2">Uncharacterized protein</fullName>
    </submittedName>
</protein>
<evidence type="ECO:0000256" key="1">
    <source>
        <dbReference type="SAM" id="Phobius"/>
    </source>
</evidence>
<accession>A0A2T8IFP6</accession>
<dbReference type="Proteomes" id="UP000243499">
    <property type="component" value="Chromosome 6"/>
</dbReference>
<dbReference type="Gramene" id="PVH36500">
    <property type="protein sequence ID" value="PVH36500"/>
    <property type="gene ID" value="PAHAL_6G085300"/>
</dbReference>
<keyword evidence="1" id="KW-0472">Membrane</keyword>
<reference evidence="2" key="1">
    <citation type="submission" date="2018-04" db="EMBL/GenBank/DDBJ databases">
        <title>WGS assembly of Panicum hallii.</title>
        <authorList>
            <person name="Lovell J."/>
            <person name="Jenkins J."/>
            <person name="Lowry D."/>
            <person name="Mamidi S."/>
            <person name="Sreedasyam A."/>
            <person name="Weng X."/>
            <person name="Barry K."/>
            <person name="Bonette J."/>
            <person name="Campitelli B."/>
            <person name="Daum C."/>
            <person name="Gordon S."/>
            <person name="Gould B."/>
            <person name="Lipzen A."/>
            <person name="Macqueen A."/>
            <person name="Palacio-Mejia J."/>
            <person name="Plott C."/>
            <person name="Shakirov E."/>
            <person name="Shu S."/>
            <person name="Yoshinaga Y."/>
            <person name="Zane M."/>
            <person name="Rokhsar D."/>
            <person name="Grimwood J."/>
            <person name="Schmutz J."/>
            <person name="Juenger T."/>
        </authorList>
    </citation>
    <scope>NUCLEOTIDE SEQUENCE [LARGE SCALE GENOMIC DNA]</scope>
    <source>
        <strain evidence="2">FIL2</strain>
    </source>
</reference>
<keyword evidence="1" id="KW-0812">Transmembrane</keyword>
<feature type="transmembrane region" description="Helical" evidence="1">
    <location>
        <begin position="155"/>
        <end position="175"/>
    </location>
</feature>